<protein>
    <recommendedName>
        <fullName evidence="4">MARVEL domain-containing protein</fullName>
    </recommendedName>
</protein>
<dbReference type="Proteomes" id="UP000240883">
    <property type="component" value="Unassembled WGS sequence"/>
</dbReference>
<evidence type="ECO:0000313" key="3">
    <source>
        <dbReference type="Proteomes" id="UP000240883"/>
    </source>
</evidence>
<feature type="transmembrane region" description="Helical" evidence="1">
    <location>
        <begin position="66"/>
        <end position="89"/>
    </location>
</feature>
<dbReference type="AlphaFoldDB" id="A0A2T2NBB8"/>
<proteinExistence type="predicted"/>
<sequence>MGYCTFGIGSSPICKEAMTAIIIHALNFLAGSICTTILGLTLHCLVLKNGSENYLPSNAKATGMGLFMWAGVGGIVDAFLLLALLIISAKKRRAVIKPPGVYSNAILFVSAFIFARATVVLSYAFYEFNNSTDGSSEKITGYVTVESWACGSARDVENIDRWRSLCVETRAARYLLVPNMVLGAALLGMVAAVRLVRREEKS</sequence>
<evidence type="ECO:0008006" key="4">
    <source>
        <dbReference type="Google" id="ProtNLM"/>
    </source>
</evidence>
<dbReference type="EMBL" id="KZ678141">
    <property type="protein sequence ID" value="PSN62751.1"/>
    <property type="molecule type" value="Genomic_DNA"/>
</dbReference>
<keyword evidence="3" id="KW-1185">Reference proteome</keyword>
<feature type="transmembrane region" description="Helical" evidence="1">
    <location>
        <begin position="21"/>
        <end position="46"/>
    </location>
</feature>
<evidence type="ECO:0000313" key="2">
    <source>
        <dbReference type="EMBL" id="PSN62751.1"/>
    </source>
</evidence>
<keyword evidence="1" id="KW-0812">Transmembrane</keyword>
<dbReference type="OrthoDB" id="3682310at2759"/>
<organism evidence="2 3">
    <name type="scientific">Corynespora cassiicola Philippines</name>
    <dbReference type="NCBI Taxonomy" id="1448308"/>
    <lineage>
        <taxon>Eukaryota</taxon>
        <taxon>Fungi</taxon>
        <taxon>Dikarya</taxon>
        <taxon>Ascomycota</taxon>
        <taxon>Pezizomycotina</taxon>
        <taxon>Dothideomycetes</taxon>
        <taxon>Pleosporomycetidae</taxon>
        <taxon>Pleosporales</taxon>
        <taxon>Corynesporascaceae</taxon>
        <taxon>Corynespora</taxon>
    </lineage>
</organism>
<accession>A0A2T2NBB8</accession>
<evidence type="ECO:0000256" key="1">
    <source>
        <dbReference type="SAM" id="Phobius"/>
    </source>
</evidence>
<feature type="transmembrane region" description="Helical" evidence="1">
    <location>
        <begin position="101"/>
        <end position="126"/>
    </location>
</feature>
<keyword evidence="1" id="KW-0472">Membrane</keyword>
<feature type="transmembrane region" description="Helical" evidence="1">
    <location>
        <begin position="174"/>
        <end position="196"/>
    </location>
</feature>
<gene>
    <name evidence="2" type="ORF">BS50DRAFT_638354</name>
</gene>
<reference evidence="2 3" key="1">
    <citation type="journal article" date="2018" name="Front. Microbiol.">
        <title>Genome-Wide Analysis of Corynespora cassiicola Leaf Fall Disease Putative Effectors.</title>
        <authorList>
            <person name="Lopez D."/>
            <person name="Ribeiro S."/>
            <person name="Label P."/>
            <person name="Fumanal B."/>
            <person name="Venisse J.S."/>
            <person name="Kohler A."/>
            <person name="de Oliveira R.R."/>
            <person name="Labutti K."/>
            <person name="Lipzen A."/>
            <person name="Lail K."/>
            <person name="Bauer D."/>
            <person name="Ohm R.A."/>
            <person name="Barry K.W."/>
            <person name="Spatafora J."/>
            <person name="Grigoriev I.V."/>
            <person name="Martin F.M."/>
            <person name="Pujade-Renaud V."/>
        </authorList>
    </citation>
    <scope>NUCLEOTIDE SEQUENCE [LARGE SCALE GENOMIC DNA]</scope>
    <source>
        <strain evidence="2 3">Philippines</strain>
    </source>
</reference>
<name>A0A2T2NBB8_CORCC</name>
<keyword evidence="1" id="KW-1133">Transmembrane helix</keyword>